<dbReference type="InterPro" id="IPR052155">
    <property type="entry name" value="Biofilm_reg_signaling"/>
</dbReference>
<protein>
    <submittedName>
        <fullName evidence="3">Diguanylate cyclase</fullName>
    </submittedName>
</protein>
<dbReference type="AlphaFoldDB" id="A0A432JIZ6"/>
<dbReference type="InterPro" id="IPR001633">
    <property type="entry name" value="EAL_dom"/>
</dbReference>
<dbReference type="SMART" id="SM00267">
    <property type="entry name" value="GGDEF"/>
    <property type="match status" value="1"/>
</dbReference>
<dbReference type="NCBIfam" id="TIGR00254">
    <property type="entry name" value="GGDEF"/>
    <property type="match status" value="1"/>
</dbReference>
<dbReference type="EMBL" id="RXHI01000015">
    <property type="protein sequence ID" value="RUA22487.1"/>
    <property type="molecule type" value="Genomic_DNA"/>
</dbReference>
<evidence type="ECO:0000313" key="3">
    <source>
        <dbReference type="EMBL" id="RUA22487.1"/>
    </source>
</evidence>
<name>A0A432JIZ6_9GAMM</name>
<dbReference type="PROSITE" id="PS50883">
    <property type="entry name" value="EAL"/>
    <property type="match status" value="1"/>
</dbReference>
<dbReference type="Gene3D" id="3.30.70.270">
    <property type="match status" value="1"/>
</dbReference>
<evidence type="ECO:0000259" key="1">
    <source>
        <dbReference type="PROSITE" id="PS50883"/>
    </source>
</evidence>
<dbReference type="Gene3D" id="3.20.20.450">
    <property type="entry name" value="EAL domain"/>
    <property type="match status" value="1"/>
</dbReference>
<proteinExistence type="predicted"/>
<dbReference type="PANTHER" id="PTHR44757:SF2">
    <property type="entry name" value="BIOFILM ARCHITECTURE MAINTENANCE PROTEIN MBAA"/>
    <property type="match status" value="1"/>
</dbReference>
<organism evidence="3">
    <name type="scientific">Billgrantia gudaonensis</name>
    <dbReference type="NCBI Taxonomy" id="376427"/>
    <lineage>
        <taxon>Bacteria</taxon>
        <taxon>Pseudomonadati</taxon>
        <taxon>Pseudomonadota</taxon>
        <taxon>Gammaproteobacteria</taxon>
        <taxon>Oceanospirillales</taxon>
        <taxon>Halomonadaceae</taxon>
        <taxon>Billgrantia</taxon>
    </lineage>
</organism>
<sequence>MLLLVRRLNLQLGRDDLIVRDRGDEFVLLIQDQDVAAVTALLTGIRRPFMLNEHRVTMTASLGLAVFPGDGLEADTLMRHAQQAMYRAKQSGRNNVSRFDAGRIAAFSAALDSDGASSRPSTRVSLHALPAADRHDDLGGGRFRGVMRWQHPERVLPPAEFLPSIEGSGLEQALGEWVLQSVLDQLACWRGRSLRYR</sequence>
<dbReference type="SUPFAM" id="SSF55073">
    <property type="entry name" value="Nucleotide cyclase"/>
    <property type="match status" value="1"/>
</dbReference>
<dbReference type="CDD" id="cd01949">
    <property type="entry name" value="GGDEF"/>
    <property type="match status" value="1"/>
</dbReference>
<feature type="domain" description="EAL" evidence="1">
    <location>
        <begin position="108"/>
        <end position="197"/>
    </location>
</feature>
<dbReference type="SUPFAM" id="SSF141868">
    <property type="entry name" value="EAL domain-like"/>
    <property type="match status" value="1"/>
</dbReference>
<dbReference type="InterPro" id="IPR029787">
    <property type="entry name" value="Nucleotide_cyclase"/>
</dbReference>
<dbReference type="PANTHER" id="PTHR44757">
    <property type="entry name" value="DIGUANYLATE CYCLASE DGCP"/>
    <property type="match status" value="1"/>
</dbReference>
<dbReference type="InterPro" id="IPR000160">
    <property type="entry name" value="GGDEF_dom"/>
</dbReference>
<reference evidence="3" key="1">
    <citation type="submission" date="2018-12" db="EMBL/GenBank/DDBJ databases">
        <authorList>
            <person name="Jadhav K."/>
            <person name="Kushwaha B."/>
            <person name="Jadhav I."/>
        </authorList>
    </citation>
    <scope>NUCLEOTIDE SEQUENCE [LARGE SCALE GENOMIC DNA]</scope>
    <source>
        <strain evidence="3">SBS 10</strain>
    </source>
</reference>
<evidence type="ECO:0000259" key="2">
    <source>
        <dbReference type="PROSITE" id="PS50887"/>
    </source>
</evidence>
<gene>
    <name evidence="3" type="ORF">DSL92_05305</name>
</gene>
<dbReference type="InterPro" id="IPR043128">
    <property type="entry name" value="Rev_trsase/Diguanyl_cyclase"/>
</dbReference>
<feature type="domain" description="GGDEF" evidence="2">
    <location>
        <begin position="1"/>
        <end position="101"/>
    </location>
</feature>
<accession>A0A432JIZ6</accession>
<dbReference type="PROSITE" id="PS50887">
    <property type="entry name" value="GGDEF"/>
    <property type="match status" value="1"/>
</dbReference>
<dbReference type="InterPro" id="IPR035919">
    <property type="entry name" value="EAL_sf"/>
</dbReference>
<dbReference type="Pfam" id="PF00990">
    <property type="entry name" value="GGDEF"/>
    <property type="match status" value="1"/>
</dbReference>
<comment type="caution">
    <text evidence="3">The sequence shown here is derived from an EMBL/GenBank/DDBJ whole genome shotgun (WGS) entry which is preliminary data.</text>
</comment>
<dbReference type="Pfam" id="PF00563">
    <property type="entry name" value="EAL"/>
    <property type="match status" value="1"/>
</dbReference>